<sequence>MLPPRRATLAAALTALLPLRPASGQPVARPPPAPRSEWTGFKRLYMTDEGRVVDTANGGSSHSEGQGWALLLAEAFNDEAAFNRILGWSRRVLRRPGDFLLAWGWRPNRAHPVEDLNNATDGDVFMAWALERGARRWDRPELLELAQRIARDLHAACVRTVNGRHLLLPAAFGFEHRDHVVVNPSYYVMPAFGTLSRLQPEGRWDAVRRDGLALLREARFGRWGLPADWVRLPREGSTPPVPAPGWPPRFSYDAVRVPLYLAWAGLEDEPAAKAAIRFWDHAPQHVPAWTDVSQDSLAPYSANSGFQAIASLLRDRGVTPERLPRVADAPHYYAAALTLLACLAADERPPAG</sequence>
<keyword evidence="7" id="KW-0119">Carbohydrate metabolism</keyword>
<feature type="chain" id="PRO_5045691186" description="cellulase" evidence="8">
    <location>
        <begin position="25"/>
        <end position="352"/>
    </location>
</feature>
<name>A0ABV7FWN2_9PROT</name>
<evidence type="ECO:0000256" key="7">
    <source>
        <dbReference type="ARBA" id="ARBA00023326"/>
    </source>
</evidence>
<accession>A0ABV7FWN2</accession>
<evidence type="ECO:0000256" key="6">
    <source>
        <dbReference type="ARBA" id="ARBA00023295"/>
    </source>
</evidence>
<dbReference type="GO" id="GO:0016787">
    <property type="term" value="F:hydrolase activity"/>
    <property type="evidence" value="ECO:0007669"/>
    <property type="project" value="UniProtKB-KW"/>
</dbReference>
<dbReference type="InterPro" id="IPR008928">
    <property type="entry name" value="6-hairpin_glycosidase_sf"/>
</dbReference>
<comment type="caution">
    <text evidence="9">The sequence shown here is derived from an EMBL/GenBank/DDBJ whole genome shotgun (WGS) entry which is preliminary data.</text>
</comment>
<evidence type="ECO:0000256" key="2">
    <source>
        <dbReference type="ARBA" id="ARBA00009209"/>
    </source>
</evidence>
<dbReference type="InterPro" id="IPR012341">
    <property type="entry name" value="6hp_glycosidase-like_sf"/>
</dbReference>
<dbReference type="EC" id="3.2.1.4" evidence="3"/>
<dbReference type="InterPro" id="IPR002037">
    <property type="entry name" value="Glyco_hydro_8"/>
</dbReference>
<evidence type="ECO:0000313" key="10">
    <source>
        <dbReference type="Proteomes" id="UP001595593"/>
    </source>
</evidence>
<evidence type="ECO:0000256" key="4">
    <source>
        <dbReference type="ARBA" id="ARBA00022801"/>
    </source>
</evidence>
<comment type="similarity">
    <text evidence="2">Belongs to the glycosyl hydrolase 8 (cellulase D) family.</text>
</comment>
<dbReference type="RefSeq" id="WP_379594996.1">
    <property type="nucleotide sequence ID" value="NZ_JBHRTN010000007.1"/>
</dbReference>
<keyword evidence="4 9" id="KW-0378">Hydrolase</keyword>
<dbReference type="Pfam" id="PF01270">
    <property type="entry name" value="Glyco_hydro_8"/>
    <property type="match status" value="1"/>
</dbReference>
<keyword evidence="8" id="KW-0732">Signal</keyword>
<keyword evidence="5" id="KW-0136">Cellulose degradation</keyword>
<evidence type="ECO:0000313" key="9">
    <source>
        <dbReference type="EMBL" id="MFC3124575.1"/>
    </source>
</evidence>
<reference evidence="10" key="1">
    <citation type="journal article" date="2019" name="Int. J. Syst. Evol. Microbiol.">
        <title>The Global Catalogue of Microorganisms (GCM) 10K type strain sequencing project: providing services to taxonomists for standard genome sequencing and annotation.</title>
        <authorList>
            <consortium name="The Broad Institute Genomics Platform"/>
            <consortium name="The Broad Institute Genome Sequencing Center for Infectious Disease"/>
            <person name="Wu L."/>
            <person name="Ma J."/>
        </authorList>
    </citation>
    <scope>NUCLEOTIDE SEQUENCE [LARGE SCALE GENOMIC DNA]</scope>
    <source>
        <strain evidence="10">KCTC 52094</strain>
    </source>
</reference>
<organism evidence="9 10">
    <name type="scientific">Teichococcus globiformis</name>
    <dbReference type="NCBI Taxonomy" id="2307229"/>
    <lineage>
        <taxon>Bacteria</taxon>
        <taxon>Pseudomonadati</taxon>
        <taxon>Pseudomonadota</taxon>
        <taxon>Alphaproteobacteria</taxon>
        <taxon>Acetobacterales</taxon>
        <taxon>Roseomonadaceae</taxon>
        <taxon>Roseomonas</taxon>
    </lineage>
</organism>
<dbReference type="Proteomes" id="UP001595593">
    <property type="component" value="Unassembled WGS sequence"/>
</dbReference>
<dbReference type="Gene3D" id="1.50.10.10">
    <property type="match status" value="1"/>
</dbReference>
<proteinExistence type="inferred from homology"/>
<dbReference type="EMBL" id="JBHRTN010000007">
    <property type="protein sequence ID" value="MFC3124575.1"/>
    <property type="molecule type" value="Genomic_DNA"/>
</dbReference>
<evidence type="ECO:0000256" key="8">
    <source>
        <dbReference type="SAM" id="SignalP"/>
    </source>
</evidence>
<gene>
    <name evidence="9" type="ORF">ACFOD4_05820</name>
</gene>
<evidence type="ECO:0000256" key="5">
    <source>
        <dbReference type="ARBA" id="ARBA00023001"/>
    </source>
</evidence>
<keyword evidence="10" id="KW-1185">Reference proteome</keyword>
<keyword evidence="7" id="KW-0624">Polysaccharide degradation</keyword>
<keyword evidence="6" id="KW-0326">Glycosidase</keyword>
<evidence type="ECO:0000256" key="1">
    <source>
        <dbReference type="ARBA" id="ARBA00000966"/>
    </source>
</evidence>
<dbReference type="PRINTS" id="PR00735">
    <property type="entry name" value="GLHYDRLASE8"/>
</dbReference>
<dbReference type="SUPFAM" id="SSF48208">
    <property type="entry name" value="Six-hairpin glycosidases"/>
    <property type="match status" value="1"/>
</dbReference>
<evidence type="ECO:0000256" key="3">
    <source>
        <dbReference type="ARBA" id="ARBA00012601"/>
    </source>
</evidence>
<comment type="catalytic activity">
    <reaction evidence="1">
        <text>Endohydrolysis of (1-&gt;4)-beta-D-glucosidic linkages in cellulose, lichenin and cereal beta-D-glucans.</text>
        <dbReference type="EC" id="3.2.1.4"/>
    </reaction>
</comment>
<feature type="signal peptide" evidence="8">
    <location>
        <begin position="1"/>
        <end position="24"/>
    </location>
</feature>
<protein>
    <recommendedName>
        <fullName evidence="3">cellulase</fullName>
        <ecNumber evidence="3">3.2.1.4</ecNumber>
    </recommendedName>
</protein>